<dbReference type="SUPFAM" id="SSF53448">
    <property type="entry name" value="Nucleotide-diphospho-sugar transferases"/>
    <property type="match status" value="1"/>
</dbReference>
<gene>
    <name evidence="1" type="ORF">D3W54_14595</name>
</gene>
<dbReference type="InterPro" id="IPR029044">
    <property type="entry name" value="Nucleotide-diphossugar_trans"/>
</dbReference>
<proteinExistence type="predicted"/>
<reference evidence="1 2" key="1">
    <citation type="submission" date="2018-09" db="EMBL/GenBank/DDBJ databases">
        <title>Genome sequence and characterization of the bcs clusters for the production of nanocellulose from the low pH resistant strain Komagataeibacter medellinensis ID13488.</title>
        <authorList>
            <person name="Hernandez-Arriaga A.M."/>
            <person name="Del Cerro C."/>
            <person name="Urbina L."/>
            <person name="Eceiza A."/>
            <person name="Retegi A."/>
            <person name="Prieto M.A."/>
        </authorList>
    </citation>
    <scope>NUCLEOTIDE SEQUENCE [LARGE SCALE GENOMIC DNA]</scope>
    <source>
        <strain evidence="1 2">ID13488</strain>
    </source>
</reference>
<dbReference type="PANTHER" id="PTHR31834:SF1">
    <property type="entry name" value="INITIATION-SPECIFIC ALPHA-1,6-MANNOSYLTRANSFERASE"/>
    <property type="match status" value="1"/>
</dbReference>
<keyword evidence="2" id="KW-1185">Reference proteome</keyword>
<organism evidence="1 2">
    <name type="scientific">Komagataeibacter medellinensis</name>
    <dbReference type="NCBI Taxonomy" id="1177712"/>
    <lineage>
        <taxon>Bacteria</taxon>
        <taxon>Pseudomonadati</taxon>
        <taxon>Pseudomonadota</taxon>
        <taxon>Alphaproteobacteria</taxon>
        <taxon>Acetobacterales</taxon>
        <taxon>Acetobacteraceae</taxon>
        <taxon>Komagataeibacter</taxon>
    </lineage>
</organism>
<dbReference type="Proteomes" id="UP000427842">
    <property type="component" value="Unassembled WGS sequence"/>
</dbReference>
<comment type="caution">
    <text evidence="1">The sequence shown here is derived from an EMBL/GenBank/DDBJ whole genome shotgun (WGS) entry which is preliminary data.</text>
</comment>
<sequence length="350" mass="40759">MFLMSSHFGTVVSVSGDNNFYHAYPEEVYPDLCFDIDGHIIRAPEGFSKLHDIETRREGDSWVIVSNGQFMCADIGGAISWRTDCLAMEKFTLMPIENYVSIQEGRIRIPRKRQTNHISRTVHQIFLNGQLPSAFETASEQLRKMNPDWEYVRYDAKDILDFIYDFYGWEILKLYLQINPRYGAARADLFRYLCIYQKGGVYLDIKATTRNPLDSFIRPDDQYLLSRWKNGHGEPHEGCGLGPEMKSFDGGEYQQWHIIAAKGHPFLESVINDTITRIHKYREDYVGCGKLGVLRLTGPYVYTTSINKNITKYRHRFFDYHESGLIYNFINGYDKLFKTHYSKENTPVIL</sequence>
<dbReference type="EMBL" id="QYAZ01000002">
    <property type="protein sequence ID" value="KAB8122419.1"/>
    <property type="molecule type" value="Genomic_DNA"/>
</dbReference>
<evidence type="ECO:0008006" key="3">
    <source>
        <dbReference type="Google" id="ProtNLM"/>
    </source>
</evidence>
<dbReference type="InterPro" id="IPR007577">
    <property type="entry name" value="GlycoTrfase_DXD_sugar-bd_CS"/>
</dbReference>
<dbReference type="PANTHER" id="PTHR31834">
    <property type="entry name" value="INITIATION-SPECIFIC ALPHA-1,6-MANNOSYLTRANSFERASE"/>
    <property type="match status" value="1"/>
</dbReference>
<name>A0ABQ6VR54_9PROT</name>
<dbReference type="Gene3D" id="3.90.550.20">
    <property type="match status" value="1"/>
</dbReference>
<evidence type="ECO:0000313" key="1">
    <source>
        <dbReference type="EMBL" id="KAB8122419.1"/>
    </source>
</evidence>
<dbReference type="Pfam" id="PF04488">
    <property type="entry name" value="Gly_transf_sug"/>
    <property type="match status" value="1"/>
</dbReference>
<accession>A0ABQ6VR54</accession>
<dbReference type="InterPro" id="IPR039367">
    <property type="entry name" value="Och1-like"/>
</dbReference>
<evidence type="ECO:0000313" key="2">
    <source>
        <dbReference type="Proteomes" id="UP000427842"/>
    </source>
</evidence>
<protein>
    <recommendedName>
        <fullName evidence="3">Glycosyltransferase</fullName>
    </recommendedName>
</protein>